<dbReference type="Proteomes" id="UP000770015">
    <property type="component" value="Unassembled WGS sequence"/>
</dbReference>
<gene>
    <name evidence="1" type="ORF">F5X68DRAFT_233966</name>
</gene>
<evidence type="ECO:0000313" key="1">
    <source>
        <dbReference type="EMBL" id="KAH6682249.1"/>
    </source>
</evidence>
<dbReference type="EMBL" id="JAGSXJ010000018">
    <property type="protein sequence ID" value="KAH6682249.1"/>
    <property type="molecule type" value="Genomic_DNA"/>
</dbReference>
<proteinExistence type="predicted"/>
<organism evidence="1 2">
    <name type="scientific">Plectosphaerella plurivora</name>
    <dbReference type="NCBI Taxonomy" id="936078"/>
    <lineage>
        <taxon>Eukaryota</taxon>
        <taxon>Fungi</taxon>
        <taxon>Dikarya</taxon>
        <taxon>Ascomycota</taxon>
        <taxon>Pezizomycotina</taxon>
        <taxon>Sordariomycetes</taxon>
        <taxon>Hypocreomycetidae</taxon>
        <taxon>Glomerellales</taxon>
        <taxon>Plectosphaerellaceae</taxon>
        <taxon>Plectosphaerella</taxon>
    </lineage>
</organism>
<protein>
    <submittedName>
        <fullName evidence="1">Uncharacterized protein</fullName>
    </submittedName>
</protein>
<keyword evidence="2" id="KW-1185">Reference proteome</keyword>
<dbReference type="AlphaFoldDB" id="A0A9P8V7A3"/>
<dbReference type="OrthoDB" id="4670414at2759"/>
<reference evidence="1" key="1">
    <citation type="journal article" date="2021" name="Nat. Commun.">
        <title>Genetic determinants of endophytism in the Arabidopsis root mycobiome.</title>
        <authorList>
            <person name="Mesny F."/>
            <person name="Miyauchi S."/>
            <person name="Thiergart T."/>
            <person name="Pickel B."/>
            <person name="Atanasova L."/>
            <person name="Karlsson M."/>
            <person name="Huettel B."/>
            <person name="Barry K.W."/>
            <person name="Haridas S."/>
            <person name="Chen C."/>
            <person name="Bauer D."/>
            <person name="Andreopoulos W."/>
            <person name="Pangilinan J."/>
            <person name="LaButti K."/>
            <person name="Riley R."/>
            <person name="Lipzen A."/>
            <person name="Clum A."/>
            <person name="Drula E."/>
            <person name="Henrissat B."/>
            <person name="Kohler A."/>
            <person name="Grigoriev I.V."/>
            <person name="Martin F.M."/>
            <person name="Hacquard S."/>
        </authorList>
    </citation>
    <scope>NUCLEOTIDE SEQUENCE</scope>
    <source>
        <strain evidence="1">MPI-SDFR-AT-0117</strain>
    </source>
</reference>
<accession>A0A9P8V7A3</accession>
<comment type="caution">
    <text evidence="1">The sequence shown here is derived from an EMBL/GenBank/DDBJ whole genome shotgun (WGS) entry which is preliminary data.</text>
</comment>
<name>A0A9P8V7A3_9PEZI</name>
<sequence length="298" mass="33292">MTPKEKLTYFAYANAHDPRSLRIGSLAFDFTGLQFQTPYIHYEDIDLESTPRLAMVEQRPSCFLSHKNGRDVEFGDDLKSLQDPVASPEGHVVVGKNASKVELKDPNSFLQQLLADPEDPISHWLRIRLSVARAIKTRHQNLMFTPDIRILTGILSIEDAVTYSLQPITDSGKSKPTDMAALLGAPAGAKFQLGQGCEAEAGSQIPGKKVWAAQWKRLHVKFITDPESAVDQSIKLRLMDLDSVENGKDEEEIFAQMSVGDVPEKSPVDGAEEKYDEEMWKSFDQDVGDLLEDLEDPY</sequence>
<evidence type="ECO:0000313" key="2">
    <source>
        <dbReference type="Proteomes" id="UP000770015"/>
    </source>
</evidence>